<proteinExistence type="predicted"/>
<reference evidence="1 2" key="1">
    <citation type="submission" date="2019-10" db="EMBL/GenBank/DDBJ databases">
        <title>Draft Genome Assembly of Rhodococcus zopfii DSM44189.</title>
        <authorList>
            <person name="Sutton J.M."/>
            <person name="Akob D.M."/>
            <person name="Bushman T.J."/>
        </authorList>
    </citation>
    <scope>NUCLEOTIDE SEQUENCE [LARGE SCALE GENOMIC DNA]</scope>
    <source>
        <strain evidence="1 2">DSM 44189</strain>
    </source>
</reference>
<organism evidence="1 2">
    <name type="scientific">Rhodococcus zopfii</name>
    <dbReference type="NCBI Taxonomy" id="43772"/>
    <lineage>
        <taxon>Bacteria</taxon>
        <taxon>Bacillati</taxon>
        <taxon>Actinomycetota</taxon>
        <taxon>Actinomycetes</taxon>
        <taxon>Mycobacteriales</taxon>
        <taxon>Nocardiaceae</taxon>
        <taxon>Rhodococcus</taxon>
    </lineage>
</organism>
<name>A0ABU3WJL9_9NOCA</name>
<evidence type="ECO:0000313" key="2">
    <source>
        <dbReference type="Proteomes" id="UP001275440"/>
    </source>
</evidence>
<comment type="caution">
    <text evidence="1">The sequence shown here is derived from an EMBL/GenBank/DDBJ whole genome shotgun (WGS) entry which is preliminary data.</text>
</comment>
<protein>
    <submittedName>
        <fullName evidence="1">Uncharacterized protein</fullName>
    </submittedName>
</protein>
<gene>
    <name evidence="1" type="ORF">F8M49_00090</name>
</gene>
<sequence>MNATKTAPFTRFTIYPTIDGLDYSTEQNDKAYRAFCDWMMDHGFTSVFDPESDEDCAGYFVYDIDGQQVAAVTLTDR</sequence>
<keyword evidence="2" id="KW-1185">Reference proteome</keyword>
<dbReference type="EMBL" id="WBMO01000001">
    <property type="protein sequence ID" value="MDV2474193.1"/>
    <property type="molecule type" value="Genomic_DNA"/>
</dbReference>
<evidence type="ECO:0000313" key="1">
    <source>
        <dbReference type="EMBL" id="MDV2474193.1"/>
    </source>
</evidence>
<accession>A0ABU3WJL9</accession>
<dbReference type="Proteomes" id="UP001275440">
    <property type="component" value="Unassembled WGS sequence"/>
</dbReference>